<evidence type="ECO:0000313" key="2">
    <source>
        <dbReference type="EMBL" id="MPN63251.1"/>
    </source>
</evidence>
<feature type="region of interest" description="Disordered" evidence="1">
    <location>
        <begin position="34"/>
        <end position="75"/>
    </location>
</feature>
<dbReference type="AlphaFoldDB" id="A0A645JI04"/>
<gene>
    <name evidence="2" type="ORF">SDC9_211008</name>
</gene>
<proteinExistence type="predicted"/>
<reference evidence="2" key="1">
    <citation type="submission" date="2019-08" db="EMBL/GenBank/DDBJ databases">
        <authorList>
            <person name="Kucharzyk K."/>
            <person name="Murdoch R.W."/>
            <person name="Higgins S."/>
            <person name="Loffler F."/>
        </authorList>
    </citation>
    <scope>NUCLEOTIDE SEQUENCE</scope>
</reference>
<protein>
    <submittedName>
        <fullName evidence="2">Uncharacterized protein</fullName>
    </submittedName>
</protein>
<dbReference type="EMBL" id="VSSQ01142386">
    <property type="protein sequence ID" value="MPN63251.1"/>
    <property type="molecule type" value="Genomic_DNA"/>
</dbReference>
<accession>A0A645JI04</accession>
<comment type="caution">
    <text evidence="2">The sequence shown here is derived from an EMBL/GenBank/DDBJ whole genome shotgun (WGS) entry which is preliminary data.</text>
</comment>
<name>A0A645JI04_9ZZZZ</name>
<feature type="compositionally biased region" description="Basic and acidic residues" evidence="1">
    <location>
        <begin position="55"/>
        <end position="67"/>
    </location>
</feature>
<organism evidence="2">
    <name type="scientific">bioreactor metagenome</name>
    <dbReference type="NCBI Taxonomy" id="1076179"/>
    <lineage>
        <taxon>unclassified sequences</taxon>
        <taxon>metagenomes</taxon>
        <taxon>ecological metagenomes</taxon>
    </lineage>
</organism>
<evidence type="ECO:0000256" key="1">
    <source>
        <dbReference type="SAM" id="MobiDB-lite"/>
    </source>
</evidence>
<sequence length="75" mass="8998">MASEHFLNMAVHLTQKFLLVGKMLLRLFNDHHHCHRRNGQHNQRDKRQLPAYRKHHDEDTDDRRNGCDDLSETLV</sequence>